<comment type="caution">
    <text evidence="1">The sequence shown here is derived from an EMBL/GenBank/DDBJ whole genome shotgun (WGS) entry which is preliminary data.</text>
</comment>
<evidence type="ECO:0000313" key="2">
    <source>
        <dbReference type="Proteomes" id="UP000299102"/>
    </source>
</evidence>
<evidence type="ECO:0000313" key="1">
    <source>
        <dbReference type="EMBL" id="GBP63415.1"/>
    </source>
</evidence>
<proteinExistence type="predicted"/>
<organism evidence="1 2">
    <name type="scientific">Eumeta variegata</name>
    <name type="common">Bagworm moth</name>
    <name type="synonym">Eumeta japonica</name>
    <dbReference type="NCBI Taxonomy" id="151549"/>
    <lineage>
        <taxon>Eukaryota</taxon>
        <taxon>Metazoa</taxon>
        <taxon>Ecdysozoa</taxon>
        <taxon>Arthropoda</taxon>
        <taxon>Hexapoda</taxon>
        <taxon>Insecta</taxon>
        <taxon>Pterygota</taxon>
        <taxon>Neoptera</taxon>
        <taxon>Endopterygota</taxon>
        <taxon>Lepidoptera</taxon>
        <taxon>Glossata</taxon>
        <taxon>Ditrysia</taxon>
        <taxon>Tineoidea</taxon>
        <taxon>Psychidae</taxon>
        <taxon>Oiketicinae</taxon>
        <taxon>Eumeta</taxon>
    </lineage>
</organism>
<keyword evidence="2" id="KW-1185">Reference proteome</keyword>
<gene>
    <name evidence="1" type="ORF">EVAR_35305_1</name>
</gene>
<sequence>MIDQRAVSVADAYAVCARTRTCDNAYLYTGSDEGHEIRKPWRCDVYGTQKPRRVVQAPSNAKITVRRDGPVIVIYENSVVTRAHISISHSRIYIFSASLAAVVGAARAAACDAAACRRPRPPKLIEQTPHRL</sequence>
<dbReference type="EMBL" id="BGZK01000869">
    <property type="protein sequence ID" value="GBP63415.1"/>
    <property type="molecule type" value="Genomic_DNA"/>
</dbReference>
<name>A0A4C1XMH9_EUMVA</name>
<dbReference type="Proteomes" id="UP000299102">
    <property type="component" value="Unassembled WGS sequence"/>
</dbReference>
<dbReference type="AlphaFoldDB" id="A0A4C1XMH9"/>
<accession>A0A4C1XMH9</accession>
<reference evidence="1 2" key="1">
    <citation type="journal article" date="2019" name="Commun. Biol.">
        <title>The bagworm genome reveals a unique fibroin gene that provides high tensile strength.</title>
        <authorList>
            <person name="Kono N."/>
            <person name="Nakamura H."/>
            <person name="Ohtoshi R."/>
            <person name="Tomita M."/>
            <person name="Numata K."/>
            <person name="Arakawa K."/>
        </authorList>
    </citation>
    <scope>NUCLEOTIDE SEQUENCE [LARGE SCALE GENOMIC DNA]</scope>
</reference>
<protein>
    <submittedName>
        <fullName evidence="1">Uncharacterized protein</fullName>
    </submittedName>
</protein>